<dbReference type="InterPro" id="IPR050344">
    <property type="entry name" value="Peptidase_M1_aminopeptidases"/>
</dbReference>
<feature type="domain" description="ERAP1-like C-terminal" evidence="3">
    <location>
        <begin position="46"/>
        <end position="110"/>
    </location>
</feature>
<dbReference type="GO" id="GO:0008270">
    <property type="term" value="F:zinc ion binding"/>
    <property type="evidence" value="ECO:0007669"/>
    <property type="project" value="TreeGrafter"/>
</dbReference>
<dbReference type="Proteomes" id="UP000015102">
    <property type="component" value="Unassembled WGS sequence"/>
</dbReference>
<dbReference type="Gene3D" id="2.60.40.1910">
    <property type="match status" value="1"/>
</dbReference>
<keyword evidence="5" id="KW-1185">Reference proteome</keyword>
<sequence length="111" mass="12742">MIASKRPSSASEKLETGSFVQKQKKGGLNAIQAKEENWGLAQKADWIMANTQQKGYYRVFYDNKTMYSIHQALMAANHSNIHENNRAQFIDDLLSFARAGYLNYYETLQML</sequence>
<dbReference type="GO" id="GO:0043171">
    <property type="term" value="P:peptide catabolic process"/>
    <property type="evidence" value="ECO:0007669"/>
    <property type="project" value="TreeGrafter"/>
</dbReference>
<reference evidence="5" key="1">
    <citation type="submission" date="2013-02" db="EMBL/GenBank/DDBJ databases">
        <authorList>
            <person name="Hughes D."/>
        </authorList>
    </citation>
    <scope>NUCLEOTIDE SEQUENCE</scope>
    <source>
        <strain>Durham</strain>
        <strain evidence="5">NC isolate 2 -- Noor lab</strain>
    </source>
</reference>
<dbReference type="STRING" id="36166.T1H308"/>
<organism evidence="4 5">
    <name type="scientific">Megaselia scalaris</name>
    <name type="common">Humpbacked fly</name>
    <name type="synonym">Phora scalaris</name>
    <dbReference type="NCBI Taxonomy" id="36166"/>
    <lineage>
        <taxon>Eukaryota</taxon>
        <taxon>Metazoa</taxon>
        <taxon>Ecdysozoa</taxon>
        <taxon>Arthropoda</taxon>
        <taxon>Hexapoda</taxon>
        <taxon>Insecta</taxon>
        <taxon>Pterygota</taxon>
        <taxon>Neoptera</taxon>
        <taxon>Endopterygota</taxon>
        <taxon>Diptera</taxon>
        <taxon>Brachycera</taxon>
        <taxon>Muscomorpha</taxon>
        <taxon>Platypezoidea</taxon>
        <taxon>Phoridae</taxon>
        <taxon>Megaseliini</taxon>
        <taxon>Megaselia</taxon>
    </lineage>
</organism>
<evidence type="ECO:0000313" key="4">
    <source>
        <dbReference type="EnsemblMetazoa" id="MESCA010617-PA"/>
    </source>
</evidence>
<dbReference type="PANTHER" id="PTHR11533:SF301">
    <property type="entry name" value="AMINOPEPTIDASE"/>
    <property type="match status" value="1"/>
</dbReference>
<comment type="similarity">
    <text evidence="1">Belongs to the peptidase M1 family.</text>
</comment>
<evidence type="ECO:0000256" key="1">
    <source>
        <dbReference type="ARBA" id="ARBA00010136"/>
    </source>
</evidence>
<feature type="compositionally biased region" description="Polar residues" evidence="2">
    <location>
        <begin position="1"/>
        <end position="11"/>
    </location>
</feature>
<evidence type="ECO:0000259" key="3">
    <source>
        <dbReference type="Pfam" id="PF11838"/>
    </source>
</evidence>
<dbReference type="Gene3D" id="1.10.3480.20">
    <property type="match status" value="1"/>
</dbReference>
<dbReference type="GO" id="GO:0005737">
    <property type="term" value="C:cytoplasm"/>
    <property type="evidence" value="ECO:0007669"/>
    <property type="project" value="TreeGrafter"/>
</dbReference>
<accession>T1H308</accession>
<dbReference type="EMBL" id="CAQQ02174428">
    <property type="status" value="NOT_ANNOTATED_CDS"/>
    <property type="molecule type" value="Genomic_DNA"/>
</dbReference>
<dbReference type="GO" id="GO:0042277">
    <property type="term" value="F:peptide binding"/>
    <property type="evidence" value="ECO:0007669"/>
    <property type="project" value="TreeGrafter"/>
</dbReference>
<name>T1H308_MEGSC</name>
<dbReference type="HOGENOM" id="CLU_2164700_0_0_1"/>
<dbReference type="AlphaFoldDB" id="T1H308"/>
<evidence type="ECO:0000313" key="5">
    <source>
        <dbReference type="Proteomes" id="UP000015102"/>
    </source>
</evidence>
<dbReference type="GO" id="GO:0070006">
    <property type="term" value="F:metalloaminopeptidase activity"/>
    <property type="evidence" value="ECO:0007669"/>
    <property type="project" value="TreeGrafter"/>
</dbReference>
<protein>
    <recommendedName>
        <fullName evidence="3">ERAP1-like C-terminal domain-containing protein</fullName>
    </recommendedName>
</protein>
<dbReference type="EnsemblMetazoa" id="MESCA010617-RA">
    <property type="protein sequence ID" value="MESCA010617-PA"/>
    <property type="gene ID" value="MESCA010617"/>
</dbReference>
<dbReference type="GO" id="GO:0005615">
    <property type="term" value="C:extracellular space"/>
    <property type="evidence" value="ECO:0007669"/>
    <property type="project" value="TreeGrafter"/>
</dbReference>
<dbReference type="InterPro" id="IPR024571">
    <property type="entry name" value="ERAP1-like_C_dom"/>
</dbReference>
<dbReference type="GO" id="GO:0016020">
    <property type="term" value="C:membrane"/>
    <property type="evidence" value="ECO:0007669"/>
    <property type="project" value="TreeGrafter"/>
</dbReference>
<dbReference type="GO" id="GO:0006508">
    <property type="term" value="P:proteolysis"/>
    <property type="evidence" value="ECO:0007669"/>
    <property type="project" value="TreeGrafter"/>
</dbReference>
<dbReference type="EMBL" id="CAQQ02174429">
    <property type="status" value="NOT_ANNOTATED_CDS"/>
    <property type="molecule type" value="Genomic_DNA"/>
</dbReference>
<feature type="region of interest" description="Disordered" evidence="2">
    <location>
        <begin position="1"/>
        <end position="25"/>
    </location>
</feature>
<reference evidence="4" key="2">
    <citation type="submission" date="2015-06" db="UniProtKB">
        <authorList>
            <consortium name="EnsemblMetazoa"/>
        </authorList>
    </citation>
    <scope>IDENTIFICATION</scope>
</reference>
<dbReference type="PANTHER" id="PTHR11533">
    <property type="entry name" value="PROTEASE M1 ZINC METALLOPROTEASE"/>
    <property type="match status" value="1"/>
</dbReference>
<proteinExistence type="inferred from homology"/>
<dbReference type="Pfam" id="PF11838">
    <property type="entry name" value="ERAP1_C"/>
    <property type="match status" value="1"/>
</dbReference>
<evidence type="ECO:0000256" key="2">
    <source>
        <dbReference type="SAM" id="MobiDB-lite"/>
    </source>
</evidence>